<evidence type="ECO:0000313" key="2">
    <source>
        <dbReference type="EMBL" id="GAG48821.1"/>
    </source>
</evidence>
<feature type="transmembrane region" description="Helical" evidence="1">
    <location>
        <begin position="158"/>
        <end position="177"/>
    </location>
</feature>
<comment type="caution">
    <text evidence="2">The sequence shown here is derived from an EMBL/GenBank/DDBJ whole genome shotgun (WGS) entry which is preliminary data.</text>
</comment>
<accession>X0ZKK2</accession>
<dbReference type="AlphaFoldDB" id="X0ZKK2"/>
<feature type="transmembrane region" description="Helical" evidence="1">
    <location>
        <begin position="7"/>
        <end position="40"/>
    </location>
</feature>
<feature type="transmembrane region" description="Helical" evidence="1">
    <location>
        <begin position="124"/>
        <end position="146"/>
    </location>
</feature>
<feature type="non-terminal residue" evidence="2">
    <location>
        <position position="1"/>
    </location>
</feature>
<reference evidence="2" key="1">
    <citation type="journal article" date="2014" name="Front. Microbiol.">
        <title>High frequency of phylogenetically diverse reductive dehalogenase-homologous genes in deep subseafloor sedimentary metagenomes.</title>
        <authorList>
            <person name="Kawai M."/>
            <person name="Futagami T."/>
            <person name="Toyoda A."/>
            <person name="Takaki Y."/>
            <person name="Nishi S."/>
            <person name="Hori S."/>
            <person name="Arai W."/>
            <person name="Tsubouchi T."/>
            <person name="Morono Y."/>
            <person name="Uchiyama I."/>
            <person name="Ito T."/>
            <person name="Fujiyama A."/>
            <person name="Inagaki F."/>
            <person name="Takami H."/>
        </authorList>
    </citation>
    <scope>NUCLEOTIDE SEQUENCE</scope>
    <source>
        <strain evidence="2">Expedition CK06-06</strain>
    </source>
</reference>
<keyword evidence="1" id="KW-1133">Transmembrane helix</keyword>
<name>X0ZKK2_9ZZZZ</name>
<dbReference type="EMBL" id="BARS01051798">
    <property type="protein sequence ID" value="GAG48821.1"/>
    <property type="molecule type" value="Genomic_DNA"/>
</dbReference>
<sequence length="199" mass="20908">PSILVSGVLGFVIGLVLFRFWLALLLAGCSCVGALSVYYLHILNPYVANFTADNYDAENRLVTLPVADTIAGAADAPSQQLGQLWAYLGQNVPNFHAGFAAVVLSAGLAGLVFGLLLPKVSRALWAASAGTLFFVGGLVALLEIMAPSALGWLVSLGAWGWVMVGIAWSASLVYNLLHCREKRPKKPTADDGEAEPAPA</sequence>
<protein>
    <submittedName>
        <fullName evidence="2">Uncharacterized protein</fullName>
    </submittedName>
</protein>
<organism evidence="2">
    <name type="scientific">marine sediment metagenome</name>
    <dbReference type="NCBI Taxonomy" id="412755"/>
    <lineage>
        <taxon>unclassified sequences</taxon>
        <taxon>metagenomes</taxon>
        <taxon>ecological metagenomes</taxon>
    </lineage>
</organism>
<proteinExistence type="predicted"/>
<keyword evidence="1" id="KW-0812">Transmembrane</keyword>
<keyword evidence="1" id="KW-0472">Membrane</keyword>
<gene>
    <name evidence="2" type="ORF">S01H1_77097</name>
</gene>
<evidence type="ECO:0000256" key="1">
    <source>
        <dbReference type="SAM" id="Phobius"/>
    </source>
</evidence>
<feature type="transmembrane region" description="Helical" evidence="1">
    <location>
        <begin position="95"/>
        <end position="117"/>
    </location>
</feature>